<dbReference type="PANTHER" id="PTHR10430:SF16">
    <property type="entry name" value="PEROXIREDOXIN-5, MITOCHONDRIAL"/>
    <property type="match status" value="1"/>
</dbReference>
<feature type="domain" description="Thioredoxin" evidence="14">
    <location>
        <begin position="5"/>
        <end position="167"/>
    </location>
</feature>
<dbReference type="SUPFAM" id="SSF55753">
    <property type="entry name" value="Actin depolymerizing proteins"/>
    <property type="match status" value="1"/>
</dbReference>
<dbReference type="GO" id="GO:0042744">
    <property type="term" value="P:hydrogen peroxide catabolic process"/>
    <property type="evidence" value="ECO:0007669"/>
    <property type="project" value="TreeGrafter"/>
</dbReference>
<dbReference type="PROSITE" id="PS51263">
    <property type="entry name" value="ADF_H"/>
    <property type="match status" value="1"/>
</dbReference>
<feature type="domain" description="ADF-H" evidence="13">
    <location>
        <begin position="167"/>
        <end position="282"/>
    </location>
</feature>
<comment type="function">
    <text evidence="12">Thiol-specific peroxidase that catalyzes the reduction of hydrogen peroxide and organic hydroperoxides to water and alcohols, respectively. Plays a role in cell protection against oxidative stress by detoxifying peroxides.</text>
</comment>
<dbReference type="GO" id="GO:0034599">
    <property type="term" value="P:cellular response to oxidative stress"/>
    <property type="evidence" value="ECO:0007669"/>
    <property type="project" value="InterPro"/>
</dbReference>
<dbReference type="InterPro" id="IPR037944">
    <property type="entry name" value="PRX5-like"/>
</dbReference>
<dbReference type="GO" id="GO:0005739">
    <property type="term" value="C:mitochondrion"/>
    <property type="evidence" value="ECO:0007669"/>
    <property type="project" value="TreeGrafter"/>
</dbReference>
<dbReference type="GO" id="GO:0045454">
    <property type="term" value="P:cell redox homeostasis"/>
    <property type="evidence" value="ECO:0007669"/>
    <property type="project" value="TreeGrafter"/>
</dbReference>
<dbReference type="SMART" id="SM00102">
    <property type="entry name" value="ADF"/>
    <property type="match status" value="1"/>
</dbReference>
<dbReference type="InterPro" id="IPR017904">
    <property type="entry name" value="ADF/Cofilin"/>
</dbReference>
<dbReference type="CDD" id="cd11286">
    <property type="entry name" value="ADF_cofilin_like"/>
    <property type="match status" value="1"/>
</dbReference>
<keyword evidence="9 12" id="KW-0676">Redox-active center</keyword>
<evidence type="ECO:0000256" key="2">
    <source>
        <dbReference type="ARBA" id="ARBA00006844"/>
    </source>
</evidence>
<evidence type="ECO:0000256" key="4">
    <source>
        <dbReference type="ARBA" id="ARBA00015630"/>
    </source>
</evidence>
<evidence type="ECO:0000256" key="12">
    <source>
        <dbReference type="RuleBase" id="RU366011"/>
    </source>
</evidence>
<protein>
    <recommendedName>
        <fullName evidence="4">Cofilin</fullName>
    </recommendedName>
    <alternativeName>
        <fullName evidence="10">Actin-depolymerizing factor 1</fullName>
    </alternativeName>
</protein>
<keyword evidence="7 12" id="KW-0560">Oxidoreductase</keyword>
<dbReference type="Gene3D" id="3.40.30.10">
    <property type="entry name" value="Glutaredoxin"/>
    <property type="match status" value="1"/>
</dbReference>
<dbReference type="GO" id="GO:0015629">
    <property type="term" value="C:actin cytoskeleton"/>
    <property type="evidence" value="ECO:0007669"/>
    <property type="project" value="InterPro"/>
</dbReference>
<keyword evidence="5 12" id="KW-0575">Peroxidase</keyword>
<dbReference type="GO" id="GO:0030042">
    <property type="term" value="P:actin filament depolymerization"/>
    <property type="evidence" value="ECO:0007669"/>
    <property type="project" value="InterPro"/>
</dbReference>
<dbReference type="InterPro" id="IPR002108">
    <property type="entry name" value="ADF-H"/>
</dbReference>
<dbReference type="InterPro" id="IPR029006">
    <property type="entry name" value="ADF-H/Gelsolin-like_dom_sf"/>
</dbReference>
<evidence type="ECO:0000256" key="9">
    <source>
        <dbReference type="ARBA" id="ARBA00023284"/>
    </source>
</evidence>
<dbReference type="GO" id="GO:0008379">
    <property type="term" value="F:thioredoxin peroxidase activity"/>
    <property type="evidence" value="ECO:0007669"/>
    <property type="project" value="InterPro"/>
</dbReference>
<evidence type="ECO:0000256" key="6">
    <source>
        <dbReference type="ARBA" id="ARBA00022862"/>
    </source>
</evidence>
<keyword evidence="16" id="KW-1185">Reference proteome</keyword>
<dbReference type="InterPro" id="IPR013740">
    <property type="entry name" value="Redoxin"/>
</dbReference>
<accession>A0AAW0FGV2</accession>
<evidence type="ECO:0000259" key="13">
    <source>
        <dbReference type="PROSITE" id="PS51263"/>
    </source>
</evidence>
<proteinExistence type="inferred from homology"/>
<evidence type="ECO:0000313" key="16">
    <source>
        <dbReference type="Proteomes" id="UP001385951"/>
    </source>
</evidence>
<dbReference type="EMBL" id="JASBNA010000045">
    <property type="protein sequence ID" value="KAK7680948.1"/>
    <property type="molecule type" value="Genomic_DNA"/>
</dbReference>
<gene>
    <name evidence="15" type="ORF">QCA50_016001</name>
</gene>
<dbReference type="Pfam" id="PF08534">
    <property type="entry name" value="Redoxin"/>
    <property type="match status" value="1"/>
</dbReference>
<evidence type="ECO:0000256" key="1">
    <source>
        <dbReference type="ARBA" id="ARBA00004109"/>
    </source>
</evidence>
<dbReference type="PROSITE" id="PS51352">
    <property type="entry name" value="THIOREDOXIN_2"/>
    <property type="match status" value="1"/>
</dbReference>
<dbReference type="GO" id="GO:0005777">
    <property type="term" value="C:peroxisome"/>
    <property type="evidence" value="ECO:0007669"/>
    <property type="project" value="TreeGrafter"/>
</dbReference>
<dbReference type="Pfam" id="PF00241">
    <property type="entry name" value="Cofilin_ADF"/>
    <property type="match status" value="1"/>
</dbReference>
<evidence type="ECO:0000256" key="8">
    <source>
        <dbReference type="ARBA" id="ARBA00023203"/>
    </source>
</evidence>
<evidence type="ECO:0000259" key="14">
    <source>
        <dbReference type="PROSITE" id="PS51352"/>
    </source>
</evidence>
<keyword evidence="8" id="KW-0009">Actin-binding</keyword>
<evidence type="ECO:0000256" key="7">
    <source>
        <dbReference type="ARBA" id="ARBA00023002"/>
    </source>
</evidence>
<dbReference type="InterPro" id="IPR013766">
    <property type="entry name" value="Thioredoxin_domain"/>
</dbReference>
<name>A0AAW0FGV2_9APHY</name>
<evidence type="ECO:0000256" key="10">
    <source>
        <dbReference type="ARBA" id="ARBA00032427"/>
    </source>
</evidence>
<dbReference type="Proteomes" id="UP001385951">
    <property type="component" value="Unassembled WGS sequence"/>
</dbReference>
<dbReference type="PANTHER" id="PTHR10430">
    <property type="entry name" value="PEROXIREDOXIN"/>
    <property type="match status" value="1"/>
</dbReference>
<dbReference type="GO" id="GO:0016363">
    <property type="term" value="C:nuclear matrix"/>
    <property type="evidence" value="ECO:0007669"/>
    <property type="project" value="UniProtKB-SubCell"/>
</dbReference>
<reference evidence="15 16" key="1">
    <citation type="submission" date="2022-09" db="EMBL/GenBank/DDBJ databases">
        <authorList>
            <person name="Palmer J.M."/>
        </authorList>
    </citation>
    <scope>NUCLEOTIDE SEQUENCE [LARGE SCALE GENOMIC DNA]</scope>
    <source>
        <strain evidence="15 16">DSM 7382</strain>
    </source>
</reference>
<dbReference type="InterPro" id="IPR036249">
    <property type="entry name" value="Thioredoxin-like_sf"/>
</dbReference>
<dbReference type="CDD" id="cd03013">
    <property type="entry name" value="PRX5_like"/>
    <property type="match status" value="1"/>
</dbReference>
<comment type="similarity">
    <text evidence="3 12">Belongs to the peroxiredoxin family. Prx5 subfamily.</text>
</comment>
<feature type="active site" description="Cysteine sulfenic acid (-SOH) intermediate" evidence="11">
    <location>
        <position position="50"/>
    </location>
</feature>
<dbReference type="Gene3D" id="3.40.20.10">
    <property type="entry name" value="Severin"/>
    <property type="match status" value="1"/>
</dbReference>
<sequence length="288" mass="31627">MTDSFPVDVQLPYLSIDNESQGPSKLDLKKELSGKKVVVVGNIGSFTPPCLNDHINKFVDNASKFKSKGVDRIISLNINDPFVNNAWGKSLGVKDDYIVFAQDPNAQLSQELGENYVADMSDNGLGQRTNRYVALLDNGKVKYLAAEDHGATTDISSAQNILNRLSGVAVADESLTAFNDLKLGKKFKFVIFKLNDSKTEIVVEETSTDSDYDTFLSKLPEADCKYAIYDFEYEIGSGEVRSKMVYAASKDALRRALNGVAADIQGTDFSEVAYDTVLEKVSRGPEET</sequence>
<evidence type="ECO:0000256" key="5">
    <source>
        <dbReference type="ARBA" id="ARBA00022559"/>
    </source>
</evidence>
<evidence type="ECO:0000313" key="15">
    <source>
        <dbReference type="EMBL" id="KAK7680948.1"/>
    </source>
</evidence>
<dbReference type="GO" id="GO:0003779">
    <property type="term" value="F:actin binding"/>
    <property type="evidence" value="ECO:0007669"/>
    <property type="project" value="UniProtKB-KW"/>
</dbReference>
<comment type="similarity">
    <text evidence="2">Belongs to the actin-binding proteins ADF family.</text>
</comment>
<evidence type="ECO:0000256" key="3">
    <source>
        <dbReference type="ARBA" id="ARBA00010505"/>
    </source>
</evidence>
<keyword evidence="6 12" id="KW-0049">Antioxidant</keyword>
<dbReference type="AlphaFoldDB" id="A0AAW0FGV2"/>
<comment type="subcellular location">
    <subcellularLocation>
        <location evidence="1">Nucleus matrix</location>
    </subcellularLocation>
</comment>
<dbReference type="SUPFAM" id="SSF52833">
    <property type="entry name" value="Thioredoxin-like"/>
    <property type="match status" value="1"/>
</dbReference>
<evidence type="ECO:0000256" key="11">
    <source>
        <dbReference type="PIRSR" id="PIRSR637944-1"/>
    </source>
</evidence>
<comment type="caution">
    <text evidence="15">The sequence shown here is derived from an EMBL/GenBank/DDBJ whole genome shotgun (WGS) entry which is preliminary data.</text>
</comment>
<organism evidence="15 16">
    <name type="scientific">Cerrena zonata</name>
    <dbReference type="NCBI Taxonomy" id="2478898"/>
    <lineage>
        <taxon>Eukaryota</taxon>
        <taxon>Fungi</taxon>
        <taxon>Dikarya</taxon>
        <taxon>Basidiomycota</taxon>
        <taxon>Agaricomycotina</taxon>
        <taxon>Agaricomycetes</taxon>
        <taxon>Polyporales</taxon>
        <taxon>Cerrenaceae</taxon>
        <taxon>Cerrena</taxon>
    </lineage>
</organism>